<evidence type="ECO:0000313" key="2">
    <source>
        <dbReference type="Proteomes" id="UP000032408"/>
    </source>
</evidence>
<dbReference type="HOGENOM" id="CLU_1444627_0_0_2"/>
<organism evidence="1 2">
    <name type="scientific">Nitrosopumilus adriaticus</name>
    <dbReference type="NCBI Taxonomy" id="1580092"/>
    <lineage>
        <taxon>Archaea</taxon>
        <taxon>Nitrososphaerota</taxon>
        <taxon>Nitrososphaeria</taxon>
        <taxon>Nitrosopumilales</taxon>
        <taxon>Nitrosopumilaceae</taxon>
        <taxon>Nitrosopumilus</taxon>
    </lineage>
</organism>
<sequence>MDVFGMACLKGKGMVLGLMLMSSIIMPNLLAEAFGEKPTITEIRCKNHLSNYIKLGEVMYKERYKNNRIIDSCIKLFKDSNSELYFTPPIIKVSQNNNISFELTYNKSIGEKYHLLKYHVCNEEEKSKNKILFQSNSEKSLIILPKKLLSKQCADFWTEISSGNVDSIKLSWDSGKEKSLKVRKTFQ</sequence>
<keyword evidence="2" id="KW-1185">Reference proteome</keyword>
<dbReference type="Proteomes" id="UP000032408">
    <property type="component" value="Chromosome"/>
</dbReference>
<dbReference type="EMBL" id="CP011070">
    <property type="protein sequence ID" value="AJW70787.1"/>
    <property type="molecule type" value="Genomic_DNA"/>
</dbReference>
<dbReference type="AlphaFoldDB" id="A0A0D5C326"/>
<protein>
    <submittedName>
        <fullName evidence="1">Uncharacterized protein</fullName>
    </submittedName>
</protein>
<gene>
    <name evidence="1" type="ORF">NADRNF5_1097</name>
</gene>
<reference evidence="2" key="1">
    <citation type="submission" date="2015-03" db="EMBL/GenBank/DDBJ databases">
        <title>Characterization of two novel Thaumarchaeota isolated from the Northern Adriatic Sea.</title>
        <authorList>
            <person name="Bayer B."/>
            <person name="Vojvoda J."/>
            <person name="Offre P."/>
            <person name="Srivastava A."/>
            <person name="Elisabeth N."/>
            <person name="Garcia J.A.L."/>
            <person name="Schleper C."/>
            <person name="Herndl G.J."/>
        </authorList>
    </citation>
    <scope>NUCLEOTIDE SEQUENCE [LARGE SCALE GENOMIC DNA]</scope>
    <source>
        <strain evidence="2">NF5</strain>
    </source>
</reference>
<evidence type="ECO:0000313" key="1">
    <source>
        <dbReference type="EMBL" id="AJW70787.1"/>
    </source>
</evidence>
<accession>A0A0D5C326</accession>
<reference evidence="1 2" key="2">
    <citation type="journal article" date="2016" name="ISME J.">
        <title>Physiological and genomic characterization of two novel marine thaumarchaeal strains indicates niche differentiation.</title>
        <authorList>
            <person name="Bayer B."/>
            <person name="Vojvoda J."/>
            <person name="Offre P."/>
            <person name="Alves R.J."/>
            <person name="Elisabeth N.H."/>
            <person name="Garcia J.A."/>
            <person name="Volland J.M."/>
            <person name="Srivastava A."/>
            <person name="Schleper C."/>
            <person name="Herndl G.J."/>
        </authorList>
    </citation>
    <scope>NUCLEOTIDE SEQUENCE [LARGE SCALE GENOMIC DNA]</scope>
    <source>
        <strain evidence="1 2">NF5</strain>
    </source>
</reference>
<dbReference type="KEGG" id="nin:NADRNF5_1097"/>
<proteinExistence type="predicted"/>
<name>A0A0D5C326_9ARCH</name>